<accession>A0A7G9SHD9</accession>
<dbReference type="CDD" id="cd00060">
    <property type="entry name" value="FHA"/>
    <property type="match status" value="1"/>
</dbReference>
<dbReference type="KEGG" id="slut:H9L13_11730"/>
<dbReference type="Pfam" id="PF00498">
    <property type="entry name" value="FHA"/>
    <property type="match status" value="1"/>
</dbReference>
<name>A0A7G9SHD9_9SPHN</name>
<dbReference type="PANTHER" id="PTHR23308">
    <property type="entry name" value="NUCLEAR INHIBITOR OF PROTEIN PHOSPHATASE-1"/>
    <property type="match status" value="1"/>
</dbReference>
<dbReference type="EMBL" id="CP060718">
    <property type="protein sequence ID" value="QNN67264.1"/>
    <property type="molecule type" value="Genomic_DNA"/>
</dbReference>
<evidence type="ECO:0000313" key="5">
    <source>
        <dbReference type="Proteomes" id="UP000515971"/>
    </source>
</evidence>
<dbReference type="Pfam" id="PF13676">
    <property type="entry name" value="TIR_2"/>
    <property type="match status" value="1"/>
</dbReference>
<feature type="region of interest" description="Disordered" evidence="1">
    <location>
        <begin position="140"/>
        <end position="197"/>
    </location>
</feature>
<protein>
    <submittedName>
        <fullName evidence="4">TIR domain-containing protein</fullName>
    </submittedName>
</protein>
<proteinExistence type="predicted"/>
<dbReference type="Proteomes" id="UP000515971">
    <property type="component" value="Chromosome"/>
</dbReference>
<feature type="domain" description="TIR" evidence="3">
    <location>
        <begin position="2"/>
        <end position="134"/>
    </location>
</feature>
<sequence length="319" mass="34673">MSGPDIFLSYARSDRAVARTFAEALTEEGFSVWWDASLHSGETFDEVIEKNLREAKAVVVLWSPRSVASRWVRAEATQADRKNKLVPAMIEPCDRPVIFELTHTADLIDWTGDVTDIHWRTFMDDLRRLVHGSSDFDVPAAARPAAKGPRPQTPVAEPIAPARRPLRPGSDDVISAGRSTPEPAAPATAAPPRAVEDDQPTEIHCLEVEEGEFAGELYTVAGTGAQIGRSAPADIVVPDGSVSRQHCVLGIANDELLVSDLNSTNGTYVDGERVTRATVVPVGSLLQVGQVSMRHALLSRAEIQWRSNPEFDAKVVNAR</sequence>
<dbReference type="GO" id="GO:0007165">
    <property type="term" value="P:signal transduction"/>
    <property type="evidence" value="ECO:0007669"/>
    <property type="project" value="InterPro"/>
</dbReference>
<dbReference type="InterPro" id="IPR008984">
    <property type="entry name" value="SMAD_FHA_dom_sf"/>
</dbReference>
<evidence type="ECO:0000259" key="3">
    <source>
        <dbReference type="PROSITE" id="PS50104"/>
    </source>
</evidence>
<reference evidence="4 5" key="1">
    <citation type="submission" date="2020-08" db="EMBL/GenBank/DDBJ databases">
        <title>Genome sequence of Sphingomonas lutea KCTC 23642T.</title>
        <authorList>
            <person name="Hyun D.-W."/>
            <person name="Bae J.-W."/>
        </authorList>
    </citation>
    <scope>NUCLEOTIDE SEQUENCE [LARGE SCALE GENOMIC DNA]</scope>
    <source>
        <strain evidence="4 5">KCTC 23642</strain>
    </source>
</reference>
<dbReference type="InterPro" id="IPR000157">
    <property type="entry name" value="TIR_dom"/>
</dbReference>
<dbReference type="SUPFAM" id="SSF49879">
    <property type="entry name" value="SMAD/FHA domain"/>
    <property type="match status" value="1"/>
</dbReference>
<evidence type="ECO:0000256" key="1">
    <source>
        <dbReference type="SAM" id="MobiDB-lite"/>
    </source>
</evidence>
<dbReference type="InterPro" id="IPR035897">
    <property type="entry name" value="Toll_tir_struct_dom_sf"/>
</dbReference>
<dbReference type="SMART" id="SM00240">
    <property type="entry name" value="FHA"/>
    <property type="match status" value="1"/>
</dbReference>
<feature type="compositionally biased region" description="Low complexity" evidence="1">
    <location>
        <begin position="180"/>
        <end position="192"/>
    </location>
</feature>
<dbReference type="Gene3D" id="3.40.50.10140">
    <property type="entry name" value="Toll/interleukin-1 receptor homology (TIR) domain"/>
    <property type="match status" value="1"/>
</dbReference>
<dbReference type="SMART" id="SM00255">
    <property type="entry name" value="TIR"/>
    <property type="match status" value="1"/>
</dbReference>
<dbReference type="Gene3D" id="2.60.200.20">
    <property type="match status" value="1"/>
</dbReference>
<organism evidence="4 5">
    <name type="scientific">Sphingomonas lutea</name>
    <dbReference type="NCBI Taxonomy" id="1045317"/>
    <lineage>
        <taxon>Bacteria</taxon>
        <taxon>Pseudomonadati</taxon>
        <taxon>Pseudomonadota</taxon>
        <taxon>Alphaproteobacteria</taxon>
        <taxon>Sphingomonadales</taxon>
        <taxon>Sphingomonadaceae</taxon>
        <taxon>Sphingomonas</taxon>
    </lineage>
</organism>
<dbReference type="SUPFAM" id="SSF52200">
    <property type="entry name" value="Toll/Interleukin receptor TIR domain"/>
    <property type="match status" value="1"/>
</dbReference>
<dbReference type="InterPro" id="IPR000253">
    <property type="entry name" value="FHA_dom"/>
</dbReference>
<dbReference type="PROSITE" id="PS50006">
    <property type="entry name" value="FHA_DOMAIN"/>
    <property type="match status" value="1"/>
</dbReference>
<evidence type="ECO:0000313" key="4">
    <source>
        <dbReference type="EMBL" id="QNN67264.1"/>
    </source>
</evidence>
<dbReference type="InterPro" id="IPR050923">
    <property type="entry name" value="Cell_Proc_Reg/RNA_Proc"/>
</dbReference>
<dbReference type="PROSITE" id="PS50104">
    <property type="entry name" value="TIR"/>
    <property type="match status" value="1"/>
</dbReference>
<feature type="compositionally biased region" description="Low complexity" evidence="1">
    <location>
        <begin position="140"/>
        <end position="150"/>
    </location>
</feature>
<evidence type="ECO:0000259" key="2">
    <source>
        <dbReference type="PROSITE" id="PS50006"/>
    </source>
</evidence>
<keyword evidence="5" id="KW-1185">Reference proteome</keyword>
<dbReference type="AlphaFoldDB" id="A0A7G9SHD9"/>
<gene>
    <name evidence="4" type="ORF">H9L13_11730</name>
</gene>
<dbReference type="RefSeq" id="WP_187537853.1">
    <property type="nucleotide sequence ID" value="NZ_BAABJT010000001.1"/>
</dbReference>
<feature type="domain" description="FHA" evidence="2">
    <location>
        <begin position="225"/>
        <end position="274"/>
    </location>
</feature>